<keyword evidence="3" id="KW-1185">Reference proteome</keyword>
<proteinExistence type="predicted"/>
<accession>A0AAE8N969</accession>
<organism evidence="2 3">
    <name type="scientific">Cephalotrichum gorgonifer</name>
    <dbReference type="NCBI Taxonomy" id="2041049"/>
    <lineage>
        <taxon>Eukaryota</taxon>
        <taxon>Fungi</taxon>
        <taxon>Dikarya</taxon>
        <taxon>Ascomycota</taxon>
        <taxon>Pezizomycotina</taxon>
        <taxon>Sordariomycetes</taxon>
        <taxon>Hypocreomycetidae</taxon>
        <taxon>Microascales</taxon>
        <taxon>Microascaceae</taxon>
        <taxon>Cephalotrichum</taxon>
    </lineage>
</organism>
<dbReference type="PANTHER" id="PTHR10622:SF12">
    <property type="entry name" value="HET DOMAIN-CONTAINING PROTEIN"/>
    <property type="match status" value="1"/>
</dbReference>
<feature type="region of interest" description="Disordered" evidence="1">
    <location>
        <begin position="474"/>
        <end position="560"/>
    </location>
</feature>
<gene>
    <name evidence="2" type="ORF">DNG_10297</name>
</gene>
<dbReference type="AlphaFoldDB" id="A0AAE8N969"/>
<feature type="compositionally biased region" description="Low complexity" evidence="1">
    <location>
        <begin position="505"/>
        <end position="526"/>
    </location>
</feature>
<feature type="compositionally biased region" description="Polar residues" evidence="1">
    <location>
        <begin position="867"/>
        <end position="876"/>
    </location>
</feature>
<feature type="region of interest" description="Disordered" evidence="1">
    <location>
        <begin position="860"/>
        <end position="897"/>
    </location>
</feature>
<evidence type="ECO:0000256" key="1">
    <source>
        <dbReference type="SAM" id="MobiDB-lite"/>
    </source>
</evidence>
<evidence type="ECO:0000313" key="3">
    <source>
        <dbReference type="Proteomes" id="UP001187682"/>
    </source>
</evidence>
<evidence type="ECO:0008006" key="4">
    <source>
        <dbReference type="Google" id="ProtNLM"/>
    </source>
</evidence>
<evidence type="ECO:0000313" key="2">
    <source>
        <dbReference type="EMBL" id="SPO07602.1"/>
    </source>
</evidence>
<dbReference type="EMBL" id="ONZQ02000022">
    <property type="protein sequence ID" value="SPO07602.1"/>
    <property type="molecule type" value="Genomic_DNA"/>
</dbReference>
<sequence length="897" mass="97938">MKLLHTKTLGLETFYDSQTRPPYLALSLSYSWEPGHPRYQDLIGHGLDGNPAAAAAATSESLSGSGPGPTSTLVRRACDVAEQLGFQYIWAECICVDASSTAEVSEAVNSAFRWLSDSAACLAYLPDLPSSGDDPFDEALWRSCEWWTRPWTLPELLAPSAVRFYDGDWNFRGEKTSAPLLSIISRVTHISEDILCNSSQIPQVSIAKRMSWAAHRRARRIEDTAYSLMGVFGVHMQAIYGEGHKAFLRLQEEIIKDTRDMSLLAWEAQADDERPFRGLFASSPSEFARFTSCPPQWCRPLCFEGEIHASSRGLSITGAFIAYPSDSRQILLLDLGAQSAPHRKVVLALLRHNDCLVRSASNAVVTLTRAVSAVTTSFVAARDLDAAMSKAIADTLLPSFSFTNSLLTIPSASTCTAKAVPMSPPPIPAASLPLPLRVLADAPALARHCGRSSIAASTESYVFSRAATSLAPMPPDFTSRVKKRALPTTTALPDRQDKRAKTRGAAAAADDSETLSGSETTSLPDAESADDDGSESTASQEDLSVFDDISPEPPPVLEEGHPFLSILDELICTARSEFTSWQDSPRDQAAEGTTNPPGTRYLACPFWARDPERHGACLRGAELRRTLDVKVHLWQKHRLPNYCPVCYAFFETGSERNEHIVRRSCELRPRPRLDGVSEDQKQRLAKRDRVSASREEKWLTVWEILFPDETPPPKPYPDGEAGRLISLVREFWDRRGQVVVSSFLQRRDMLSWDMPEEERSLSALHALVLGRMIDSIYEEEKWEMVAPSPAGAGVAQRGGGALASGLLSSAGVLSLGALPPGAFPLPEDVLPGRGGLRRECSAGTRKTQTQTQMLTATGTAPLEPNTLIPSSTTESIASPPLREEGGEGHLADIRLTD</sequence>
<comment type="caution">
    <text evidence="2">The sequence shown here is derived from an EMBL/GenBank/DDBJ whole genome shotgun (WGS) entry which is preliminary data.</text>
</comment>
<name>A0AAE8N969_9PEZI</name>
<protein>
    <recommendedName>
        <fullName evidence="4">HET domain-containing protein</fullName>
    </recommendedName>
</protein>
<reference evidence="2" key="1">
    <citation type="submission" date="2018-03" db="EMBL/GenBank/DDBJ databases">
        <authorList>
            <person name="Guldener U."/>
        </authorList>
    </citation>
    <scope>NUCLEOTIDE SEQUENCE</scope>
</reference>
<dbReference type="PANTHER" id="PTHR10622">
    <property type="entry name" value="HET DOMAIN-CONTAINING PROTEIN"/>
    <property type="match status" value="1"/>
</dbReference>
<dbReference type="Proteomes" id="UP001187682">
    <property type="component" value="Unassembled WGS sequence"/>
</dbReference>
<feature type="compositionally biased region" description="Basic and acidic residues" evidence="1">
    <location>
        <begin position="881"/>
        <end position="897"/>
    </location>
</feature>